<feature type="compositionally biased region" description="Acidic residues" evidence="4">
    <location>
        <begin position="5256"/>
        <end position="5283"/>
    </location>
</feature>
<dbReference type="InterPro" id="IPR036465">
    <property type="entry name" value="vWFA_dom_sf"/>
</dbReference>
<comment type="caution">
    <text evidence="6">The sequence shown here is derived from an EMBL/GenBank/DDBJ whole genome shotgun (WGS) entry which is preliminary data.</text>
</comment>
<dbReference type="SUPFAM" id="SSF52540">
    <property type="entry name" value="P-loop containing nucleoside triphosphate hydrolases"/>
    <property type="match status" value="6"/>
</dbReference>
<evidence type="ECO:0000256" key="4">
    <source>
        <dbReference type="SAM" id="MobiDB-lite"/>
    </source>
</evidence>
<feature type="domain" description="VWFA" evidence="5">
    <location>
        <begin position="5904"/>
        <end position="6109"/>
    </location>
</feature>
<feature type="region of interest" description="Disordered" evidence="4">
    <location>
        <begin position="2345"/>
        <end position="2366"/>
    </location>
</feature>
<dbReference type="PANTHER" id="PTHR48103">
    <property type="entry name" value="MIDASIN-RELATED"/>
    <property type="match status" value="1"/>
</dbReference>
<feature type="region of interest" description="Disordered" evidence="4">
    <location>
        <begin position="5217"/>
        <end position="5778"/>
    </location>
</feature>
<evidence type="ECO:0000313" key="7">
    <source>
        <dbReference type="Proteomes" id="UP001158986"/>
    </source>
</evidence>
<dbReference type="Pfam" id="PF17865">
    <property type="entry name" value="AAA_lid_5"/>
    <property type="match status" value="1"/>
</dbReference>
<sequence length="6120" mass="690647">MANGHEAEDAIGHSKNSDNNVMSVTRLYSGLKSLLAAIDIDALKTHPAGQVLVMVEPTDKEHDIHTQLQALASCLVHANFRSVIVKCLRPFMLDLIMRLIDPVLVLYEQVEEEWKDIECSDSMKRSELLAATLAELLVYLPATSTLAEQYFETALCFFTFADVVAAQKQQNAETLPRLRRIAQTAFQLLRVKPTELMSMWNWTSFFPLSFHDDTCVRWYAARATASVLKMGNAQRKQFLCRLSVGEEAALSATSSAVRQIELEQHCKDLTRQEEMIEVSLYQQQDERDGVESQALPFHKSLVNIFGVVVPTSNIHEQRFGLTDTSVATKVLVPTPSTKRNLRSLSIALGLKKPILVTGPDGCGKTATIRELARLSCNDDMIELHLDDQIDSKTLLGSYVCTDVPGEFTWQPGALTTAVLAGRWVLIEDIDRAPFEVLATLMPLLEMREMVLPGRGELLVAHANFQIFGTTTYKHQMPKGFQESLWANVGLAPLVDSEIEQIILTRFAKIPRQVVSSIMTTYNAVCGNTSEEISGPAQLWKETRRNYGRAFCLRDLLKWCKRIYRFCYCATRAAIDSLPSKLEYISEDERMRVVVEALDVFCAGIRESKTRLLSACAIAAIWKVRPDKIKYYLEQHKPHVAFSKHEVVFGRVHLPTLSQQAQLEQGDKPATSSVVMTGHVLRLLEKMAVIVATCEPALLIGETGCGKTTIVQHMAATMGQHLVVQNLNIQSDSSDLVGGYKPVEIHLLARPLYMTFVDLFTGTFSQKSNAQFLDLVRTALEHKDWKKLVKGMKKAVQMAASKLKTSLGEGGQDALESTGRKKICSTGASTRMLVSQWDTFEAELMRFERQKEQAELHFAFSFVEGVLVKALREGHWVLLDEINLASSDILERISTLLEHETSAFSLTERGDVEVIRPHPNFRLFGAMNPSTDVGKKDLPPSLRNRFTEIYVDECVDPSDLQMVVHHHFKQIPGALVPETVEFYLEARKQADLRLSDGACHKPRYSLRTLSQALHITRILIQRGYGTSRAMFEGFCSSFCTQLEMESRQYLERLIKNTFAKTIKSKELTRCPPCPGRSKKTSEYVLVSSYWVQKGDFLPPRDDSLPDPVTFRRKFVLTKSVEENLRHVSRAALIGKYPVLLQGPTSAGKTSLIGYLAARIGQKCVRINNHEHTDIQEYFGSYVSDSNGKLAFKEGVLVEAVRKGWWIILDELNLAPSEVLEALNRLLDDNRELYMSETQETIKPHSKFMLFATQNPPGLYGGRKVLSRAFRNRFLEIQVDEVASGELQTILQERSLLPPSYCGILVDVMRQLQLVRQQSSVFAGKSGFVTTRDLLRWAERRPSTKQALAEEGYCLLAERLRKDDEKQVVKQILEKKCNVKIDLDALYHGGKPRESTLLNQNGEIEQETVWGTRDQFERVQAMVERAIEEAAYGKLSNDERKCAGNAAGLDNISVTKSLRRLFALVGRCLQNEEPVLLVGETGCGKTMVCQLYSLLFAQPLHILNCHQHTETSDFLGCLRPVRGKEKTAQELEVALVDYFAIGDGCTDYQVIEQRRTNAKAMDVNSMLQKYEYTRASVMSGELTQQKKLCEQIDVLKCRLHSIFEWVDGPLLESMKNGDLILIDEINLAEDAVLERLNSVLEPSRTLLLAEKGGDQVEEIVAHPKWRVMATMNPGGDFGKRELSPALRNRFTEIWVPSISDLGDIAMIIRDRLVGPQTINRPAFTMQSKQMDDLAPLCNPILSFVKAFNEANGGIEKREADSSLTETAWTAFVQGAALSLLDGLGLGSDKALYSALKAREEAYRYLLALVPDDDLHIKEKVIDTLNVSTLSVESSIEQLNLNAAKGATKKMFGIYPFFISRGPDPVWQKSSFSLKAPTTMSNLYRVLRAMQVCRPIILEGSPGVGKTSLISALAAASGHRLVRINLSEQTDISDLFGSDLPAASGDKGSGQSKRGSSSGMFEWCDGVFLRALKAGDWVLLDELNLASQSVLEGLNSCLDHRGSVYIPELDREFECPPTFRVFAAQNPLRQGCGRKGLPKSFLNRFTRVFVETLHEQDLIHITSSMYPLLHYAVAEMDLSGGSSSRHTLLERMIGFNRAVHEDTMVNCKYGRLGAPWEFNLRDVFRFCDLLRQHTEIGNSLDSQLHALSYYVNFIYVGRMRSPRDRELISRRFEDFFGVPPMNLSAVSFQISAEFVKIGSALLPRRQGEQNGRVAPPILNFLLRPMEALVHCVNMSWPALLVGPPASGKTSSVRLLASLSGNTLHELGMSAGTDATELLGCFEQVNVGRKLREIKQKIQVIYERVLQQLMLACATNGVSQKKKATIQNKASRLNNTWWALITREKYHSDNAVPQSHKKRSDKKPEAKKLPKGQLDAGIVDLMKSVVSVLQQTDAANEEMISVLAGCMNDIDSVVQLSKSSSIASCFEWVDGALIQAMEKGHWVLLDNVNFCSSSVLDRLNSLMETDGEMLVNECGIIDGKLRVIKPHKNFRIFLAMDPQYGEVSRAMRNRCVEIAHGEEDAPRLDLIKIALACGIPGFALSRAFQVTHERAVTKLKEYTAGTKVGRINRRHLENWSLLAFAEFSRGIEPLRAITESFRRVYDDGFLTEPEFSEEILELFLDAFQAYQQNGQCQRALIPVAAPSTLVCEQSESFMLQRDVAYLEYLILSSQQSENCSASDLQLSWLDPDVSVARCKGAPFPDGSNNLNAWLECVSSRVHRQETTYSQRALEGARDHLSSKSFFGLANANTSLAVILAPFALRRIVEVASIYCNTRIQWSTTTDRLLFALEKIASGVGGKANTLRLVKLLARFLRSMTETELNINVPQKLDETVRHLASLLDRSASLPPMYLPANHSAFFNLQSLVADCIVRTPSRKTDLDNAWNSVMIAQRHFELLNGMEWLIFCEREQYRQVDTLFAASSTTDGKDKRNKKGIRRLGSNMDNLSVLQQSYAVHKYQADRSYVENELTFLVYPLLSAFDAFLADLIRDFSNLIMNPLFFEAVQAAFRDRFEFSIQLRVEVFEWTHFLIHWQWMKKVLLRLGKLIEQHPAEAFGWRSQWNNLLNMVQRVQDAIEENIGCQSRKAVLWKKGGYSLLPSSVDLWKAEYLLKWLSETFMHANLMCFSALSSGESGRPTDGKVDVLALLFGGVDSMEAAMKNGKLDVSPLFYVDIDSRKEVLYALCTFSYLAQEQRRGKTGSALTPKQPHALMAKELFKLPNVLLKKLQNEQFKTTELVLKMTLYLSEIEETSHADLLSVEDGRIGKDTPILLFNMRESARLIDRMVTFQLSPMFEHALARQELQSITGLVRVLNMYRLYKNSMSQARCIELVKDIRDVLQSLEVIIEELLRLGLRNPACFYGYQDIVWCGHELVSLESSSEMIGDHTAKLERFISVLQSHLNGMLFRFHQFLRCNSFNHMDLISLEVFDTRKKLRKANKRTFAVCTDVADHGQVVAGFPRLFQAVQSAVALKNIAEVNLEESMCPTSEVQMRAARLEKVKTHFDTKHAQVGKMTFSTSSSFVRELFIATVLAFESTFLEDSVFIQWKEIHSLLLQFADSMQTFDTNARAKLLKALRTSEDHTFVTLVDVFVAPLVTSLTTEGEGQFSGCRTSAVGESMVLLGLWRFALLLPSSPVDPVTKPLVKKENLLNRLAMLTMNDAASSSIHRLNSSPASSLDCFQNDTRSLRDLYNQVTEVSAHAIQRYQPMKPRSDAAMIDLRDFEMKPVAASIFGELFHDLLRFNTTVMSAEKMLALLCTAKSSKSTEQRKRELLRELIMFQQTSENFLAQLSKKFGDCFRDVLEPVAGAIYCVKEGVALVTWSLHENLQNVSLKQQEKEALALSLVRFPSSLNVKTVGQSWCNIQLMLQTAGKPAWSSLLGAGLSNKRKVEVTFLDVALSKTELLFRETLTTARKNCALDFTAVEMAFESSKALFDLFLSKWQQQKEREEQKRKEEEELFKYKTRQLDLETEEELLEKEYREQFPDYSSCDFQAFLSPTQAVEADAERSDLLTATEINLLITDTIVQRLYETHVKLYAETANSDIAITKDEIVNAFARAFSLALKLYKSWNLTASTATESAVESSGVLAASLVQARLGGTTGSKMSVAPSFQALNSDYIRGIDFHRDPLVKEVILVAEPLQRLMVKVQSLLAQWPDHAILQQMVLIADRIRNFEISSPLVRTLTGVELLLRKAQEWEMYAARAYSISDELGSLSSLVTRWRKLELYSWPHLLYVKEKQHRFMAQKTWISMYSLLTAQFESDAGIADHIDATTKRSQNLQWLRLSQVSMWLFIPLNENRAGYQALSDVARESQAKRREFMIQLFETLDAYIRSCPIGQYETRLLVVYSICAQLFMELWAPSKRRGTSTDYVTTSSKYALANMLYHLYRYYGQHLGYLEREWSALKAPIQRKLVEFVKICRWDEQTYYSLAESAEKSHRKLMKFVRDYDAVLTASMQTVIDASTDNGITKEGGFVGIHLTKKELIDLNDAVVVPVDVKQDNEQDHGEVSVEGETTERAKLKSKVLVEEELQGCERPPVLRLLHTSSHYVVTSEDSSLLPMPAYATKLPALSKRITKYTLEHILSHNQVQHRQQVHVLCEDLCETIFYRILKLQKATGLPKGAKKKALIDLLRELKTQGMAYHRLQLPAEQQQIQRLFELDVPDVENCLHVDQFDSAVDSKSLPTSFASTAAYVSGKQSKPKWRKTKSKETGYMQPAELSEEVVTKNSPMWLWQRADGYYYRFLGQLASLRYSAMTSFSHDLSSSEVERMSGYAENMLHTMLQQRQILHTTSLSHEKLVDGLTSLELMKEFKKNYLVSGKMVVNPKTANEWQSFQLASVNALRPRLRELEISLLQILQQSSETTLVLTEVCDQFQRITERCNAIQKSFAESGGLTRSLGVPSIPYCAVNASEDAGGDTGIVAFARPSKRIYGVSPIVSCVESSSDVSRSVPLATAMLQANSAHFSAIQSLLAKIGSALGTVTIPSCFNEFLAEYADIICVDSKFERTLRFPLSSRGDCKAYEYESTQSMATFSEIYDRLVETVLVSIQDLTKLSTETESTPTQNTAKEADGEAQSLRNQLATLSTMVKDLRVNSIASQLAKLLELLHRQYDQFVSTQSEEWKQVFTTSITLLERFEPTLIDVRGISRQLFVDFLVAHKSVMKLDYVLVRIFRNLFQHGFCRTDEERNNEEGDSDSRKMQFQDDVEGTGMGEGDGKKDVSHEIKDEEQLLGLQGDQQDAPDPSANEQPEDTGFEMQNDFEGAMQNAPDNGKEEDQDDNEDEEELDREMGEFDQDDENVVDEKMWGEDSDDDDDNIDKEKEKFEEDSNVRGETLEDEVRGKEGDEKGNNDSDKEEKDEQKPQLNPSDDTCANDDDDGGEDETMDGDINDDFEDQYEDYHDVDPTEREDGRGEGETEENHGDELPEDMQIDNDEDDEDDGCDADGDDLNDENMEKQNDPADEAADDDAGGKDIASAENKESAEEDSENEQPDKAVQLGGGGLEDEPEFIEENIEEDAEQPDVPESTEEEEQATSKVAGTQSKDGQDELDTDKREMQDQKMEDANPPEQEQSNDDISSTRAQNQRSSNDQELEWKPQSEVDKDLDQEPHRETRRDRREPNPYRNAQEAQDHWKKRVEMVDRTEEEKAADENSSAKQEKASDMTTAEFVDDDEEMVDVEHALAAANENQMMTQPRSEEEKSNAGEEEDEMNLRTEATAPEVEEKKAKESTDEQEQKNMCKPIKQELKPDTDAADDNVTKQEQLDKQEAKPKNFTEDGDHELLDDETDHALPSRLRDLDLTTSMHDKVKGDETEASTVTQLSPEEAAALRDELDSFIAKWSSQSEQERGAELWAKYTTLTAGASQRLCEQLRLVLEPMLRAKLEGDFRTGKRINMRKVIPYIASQFRKDKIWLRRTRPSKRQYQVMLAIDDSESMADSHAGHLALEALATLCKAMTQLEVGELSVVKFGQDVELLHAFDMPFTDDVGSRLIGRFGFQQKKTNMVQTLDTILQLLETAKQLSSATSSAVEFTQIVFLISDGRFDSDGRVRIRKLIETALERQQLIVLLIVDQGAAENSSNQQQTSILDTQSVTFDKGKVRMVPYLENYPFPYYVLLPVSTMLPEILSDSLRQWFEMLQAKN</sequence>
<feature type="compositionally biased region" description="Polar residues" evidence="4">
    <location>
        <begin position="5550"/>
        <end position="5571"/>
    </location>
</feature>
<accession>A0ABN8CUT0</accession>
<feature type="region of interest" description="Disordered" evidence="4">
    <location>
        <begin position="5170"/>
        <end position="5205"/>
    </location>
</feature>
<name>A0ABN8CUT0_9STRA</name>
<feature type="compositionally biased region" description="Basic and acidic residues" evidence="4">
    <location>
        <begin position="5380"/>
        <end position="5406"/>
    </location>
</feature>
<feature type="compositionally biased region" description="Acidic residues" evidence="4">
    <location>
        <begin position="5354"/>
        <end position="5379"/>
    </location>
</feature>
<dbReference type="InterPro" id="IPR040848">
    <property type="entry name" value="AAA_lid_7"/>
</dbReference>
<dbReference type="Proteomes" id="UP001158986">
    <property type="component" value="Unassembled WGS sequence"/>
</dbReference>
<gene>
    <name evidence="6" type="ORF">PBS001_LOCUS3044</name>
</gene>
<feature type="compositionally biased region" description="Acidic residues" evidence="4">
    <location>
        <begin position="5291"/>
        <end position="5300"/>
    </location>
</feature>
<dbReference type="InterPro" id="IPR003593">
    <property type="entry name" value="AAA+_ATPase"/>
</dbReference>
<dbReference type="Pfam" id="PF07728">
    <property type="entry name" value="AAA_5"/>
    <property type="match status" value="8"/>
</dbReference>
<reference evidence="6 7" key="1">
    <citation type="submission" date="2021-11" db="EMBL/GenBank/DDBJ databases">
        <authorList>
            <person name="Islam A."/>
            <person name="Islam S."/>
            <person name="Flora M.S."/>
            <person name="Rahman M."/>
            <person name="Ziaur R.M."/>
            <person name="Epstein J.H."/>
            <person name="Hassan M."/>
            <person name="Klassen M."/>
            <person name="Woodard K."/>
            <person name="Webb A."/>
            <person name="Webby R.J."/>
            <person name="El Zowalaty M.E."/>
        </authorList>
    </citation>
    <scope>NUCLEOTIDE SEQUENCE [LARGE SCALE GENOMIC DNA]</scope>
    <source>
        <strain evidence="6">Pbs1</strain>
    </source>
</reference>
<feature type="compositionally biased region" description="Basic and acidic residues" evidence="4">
    <location>
        <begin position="5533"/>
        <end position="5545"/>
    </location>
</feature>
<evidence type="ECO:0000256" key="2">
    <source>
        <dbReference type="ARBA" id="ARBA00022840"/>
    </source>
</evidence>
<organism evidence="6 7">
    <name type="scientific">Peronospora belbahrii</name>
    <dbReference type="NCBI Taxonomy" id="622444"/>
    <lineage>
        <taxon>Eukaryota</taxon>
        <taxon>Sar</taxon>
        <taxon>Stramenopiles</taxon>
        <taxon>Oomycota</taxon>
        <taxon>Peronosporomycetes</taxon>
        <taxon>Peronosporales</taxon>
        <taxon>Peronosporaceae</taxon>
        <taxon>Peronospora</taxon>
    </lineage>
</organism>
<dbReference type="SMART" id="SM00382">
    <property type="entry name" value="AAA"/>
    <property type="match status" value="5"/>
</dbReference>
<feature type="compositionally biased region" description="Basic and acidic residues" evidence="4">
    <location>
        <begin position="5768"/>
        <end position="5778"/>
    </location>
</feature>
<evidence type="ECO:0000313" key="6">
    <source>
        <dbReference type="EMBL" id="CAH0516374.1"/>
    </source>
</evidence>
<feature type="compositionally biased region" description="Basic and acidic residues" evidence="4">
    <location>
        <begin position="5301"/>
        <end position="5344"/>
    </location>
</feature>
<feature type="compositionally biased region" description="Basic and acidic residues" evidence="4">
    <location>
        <begin position="5610"/>
        <end position="5631"/>
    </location>
</feature>
<dbReference type="Gene3D" id="3.40.50.410">
    <property type="entry name" value="von Willebrand factor, type A domain"/>
    <property type="match status" value="1"/>
</dbReference>
<dbReference type="Pfam" id="PF17867">
    <property type="entry name" value="AAA_lid_7"/>
    <property type="match status" value="3"/>
</dbReference>
<feature type="compositionally biased region" description="Basic and acidic residues" evidence="4">
    <location>
        <begin position="5170"/>
        <end position="5186"/>
    </location>
</feature>
<keyword evidence="7" id="KW-1185">Reference proteome</keyword>
<dbReference type="PANTHER" id="PTHR48103:SF2">
    <property type="entry name" value="MIDASIN"/>
    <property type="match status" value="1"/>
</dbReference>
<feature type="compositionally biased region" description="Basic and acidic residues" evidence="4">
    <location>
        <begin position="5574"/>
        <end position="5602"/>
    </location>
</feature>
<dbReference type="SUPFAM" id="SSF53300">
    <property type="entry name" value="vWA-like"/>
    <property type="match status" value="1"/>
</dbReference>
<proteinExistence type="predicted"/>
<dbReference type="InterPro" id="IPR027417">
    <property type="entry name" value="P-loop_NTPase"/>
</dbReference>
<dbReference type="EMBL" id="CAKLCB010000165">
    <property type="protein sequence ID" value="CAH0516374.1"/>
    <property type="molecule type" value="Genomic_DNA"/>
</dbReference>
<keyword evidence="3" id="KW-0175">Coiled coil</keyword>
<dbReference type="Gene3D" id="3.40.50.300">
    <property type="entry name" value="P-loop containing nucleotide triphosphate hydrolases"/>
    <property type="match status" value="7"/>
</dbReference>
<feature type="compositionally biased region" description="Polar residues" evidence="4">
    <location>
        <begin position="5516"/>
        <end position="5525"/>
    </location>
</feature>
<dbReference type="InterPro" id="IPR011704">
    <property type="entry name" value="ATPase_dyneun-rel_AAA"/>
</dbReference>
<keyword evidence="1" id="KW-0547">Nucleotide-binding</keyword>
<evidence type="ECO:0000256" key="1">
    <source>
        <dbReference type="ARBA" id="ARBA00022741"/>
    </source>
</evidence>
<dbReference type="PROSITE" id="PS50234">
    <property type="entry name" value="VWFA"/>
    <property type="match status" value="1"/>
</dbReference>
<protein>
    <recommendedName>
        <fullName evidence="5">VWFA domain-containing protein</fullName>
    </recommendedName>
</protein>
<evidence type="ECO:0000259" key="5">
    <source>
        <dbReference type="PROSITE" id="PS50234"/>
    </source>
</evidence>
<dbReference type="InterPro" id="IPR002035">
    <property type="entry name" value="VWF_A"/>
</dbReference>
<feature type="coiled-coil region" evidence="3">
    <location>
        <begin position="5052"/>
        <end position="5079"/>
    </location>
</feature>
<dbReference type="InterPro" id="IPR041190">
    <property type="entry name" value="Midasin_AAA_lid_5"/>
</dbReference>
<feature type="compositionally biased region" description="Acidic residues" evidence="4">
    <location>
        <begin position="5485"/>
        <end position="5514"/>
    </location>
</feature>
<feature type="compositionally biased region" description="Basic and acidic residues" evidence="4">
    <location>
        <begin position="5702"/>
        <end position="5761"/>
    </location>
</feature>
<evidence type="ECO:0000256" key="3">
    <source>
        <dbReference type="SAM" id="Coils"/>
    </source>
</evidence>
<feature type="compositionally biased region" description="Acidic residues" evidence="4">
    <location>
        <begin position="5407"/>
        <end position="5434"/>
    </location>
</feature>
<keyword evidence="2" id="KW-0067">ATP-binding</keyword>